<reference evidence="2 3" key="1">
    <citation type="journal article" date="2020" name="Cell">
        <title>Large-Scale Comparative Analyses of Tick Genomes Elucidate Their Genetic Diversity and Vector Capacities.</title>
        <authorList>
            <consortium name="Tick Genome and Microbiome Consortium (TIGMIC)"/>
            <person name="Jia N."/>
            <person name="Wang J."/>
            <person name="Shi W."/>
            <person name="Du L."/>
            <person name="Sun Y."/>
            <person name="Zhan W."/>
            <person name="Jiang J.F."/>
            <person name="Wang Q."/>
            <person name="Zhang B."/>
            <person name="Ji P."/>
            <person name="Bell-Sakyi L."/>
            <person name="Cui X.M."/>
            <person name="Yuan T.T."/>
            <person name="Jiang B.G."/>
            <person name="Yang W.F."/>
            <person name="Lam T.T."/>
            <person name="Chang Q.C."/>
            <person name="Ding S.J."/>
            <person name="Wang X.J."/>
            <person name="Zhu J.G."/>
            <person name="Ruan X.D."/>
            <person name="Zhao L."/>
            <person name="Wei J.T."/>
            <person name="Ye R.Z."/>
            <person name="Que T.C."/>
            <person name="Du C.H."/>
            <person name="Zhou Y.H."/>
            <person name="Cheng J.X."/>
            <person name="Dai P.F."/>
            <person name="Guo W.B."/>
            <person name="Han X.H."/>
            <person name="Huang E.J."/>
            <person name="Li L.F."/>
            <person name="Wei W."/>
            <person name="Gao Y.C."/>
            <person name="Liu J.Z."/>
            <person name="Shao H.Z."/>
            <person name="Wang X."/>
            <person name="Wang C.C."/>
            <person name="Yang T.C."/>
            <person name="Huo Q.B."/>
            <person name="Li W."/>
            <person name="Chen H.Y."/>
            <person name="Chen S.E."/>
            <person name="Zhou L.G."/>
            <person name="Ni X.B."/>
            <person name="Tian J.H."/>
            <person name="Sheng Y."/>
            <person name="Liu T."/>
            <person name="Pan Y.S."/>
            <person name="Xia L.Y."/>
            <person name="Li J."/>
            <person name="Zhao F."/>
            <person name="Cao W.C."/>
        </authorList>
    </citation>
    <scope>NUCLEOTIDE SEQUENCE [LARGE SCALE GENOMIC DNA]</scope>
    <source>
        <strain evidence="2">HaeL-2018</strain>
    </source>
</reference>
<evidence type="ECO:0000313" key="2">
    <source>
        <dbReference type="EMBL" id="KAH9368771.1"/>
    </source>
</evidence>
<protein>
    <submittedName>
        <fullName evidence="2">Uncharacterized protein</fullName>
    </submittedName>
</protein>
<sequence length="155" mass="16601">MAQFLSIGRLVFLPASPQGNSDKGRPTSPSIPTSTHVILAYRHRAKADRPSEPGRLPHRLLSLQRPLLALLHVLAGRGSNSPTSVPAALPFEGNGQPAWGRRRMAPLRQALLPSPTRAVGGGGTGKEKSTFFVRLQLPLLFGMFLCVLSFAGCTT</sequence>
<name>A0A9J6G172_HAELO</name>
<dbReference type="AlphaFoldDB" id="A0A9J6G172"/>
<proteinExistence type="predicted"/>
<keyword evidence="1" id="KW-1133">Transmembrane helix</keyword>
<dbReference type="VEuPathDB" id="VectorBase:HLOH_051419"/>
<comment type="caution">
    <text evidence="2">The sequence shown here is derived from an EMBL/GenBank/DDBJ whole genome shotgun (WGS) entry which is preliminary data.</text>
</comment>
<keyword evidence="1" id="KW-0472">Membrane</keyword>
<accession>A0A9J6G172</accession>
<keyword evidence="3" id="KW-1185">Reference proteome</keyword>
<keyword evidence="1" id="KW-0812">Transmembrane</keyword>
<dbReference type="Proteomes" id="UP000821853">
    <property type="component" value="Chromosome 2"/>
</dbReference>
<organism evidence="2 3">
    <name type="scientific">Haemaphysalis longicornis</name>
    <name type="common">Bush tick</name>
    <dbReference type="NCBI Taxonomy" id="44386"/>
    <lineage>
        <taxon>Eukaryota</taxon>
        <taxon>Metazoa</taxon>
        <taxon>Ecdysozoa</taxon>
        <taxon>Arthropoda</taxon>
        <taxon>Chelicerata</taxon>
        <taxon>Arachnida</taxon>
        <taxon>Acari</taxon>
        <taxon>Parasitiformes</taxon>
        <taxon>Ixodida</taxon>
        <taxon>Ixodoidea</taxon>
        <taxon>Ixodidae</taxon>
        <taxon>Haemaphysalinae</taxon>
        <taxon>Haemaphysalis</taxon>
    </lineage>
</organism>
<evidence type="ECO:0000313" key="3">
    <source>
        <dbReference type="Proteomes" id="UP000821853"/>
    </source>
</evidence>
<feature type="transmembrane region" description="Helical" evidence="1">
    <location>
        <begin position="131"/>
        <end position="152"/>
    </location>
</feature>
<evidence type="ECO:0000256" key="1">
    <source>
        <dbReference type="SAM" id="Phobius"/>
    </source>
</evidence>
<dbReference type="EMBL" id="JABSTR010000004">
    <property type="protein sequence ID" value="KAH9368771.1"/>
    <property type="molecule type" value="Genomic_DNA"/>
</dbReference>
<gene>
    <name evidence="2" type="ORF">HPB48_012416</name>
</gene>